<comment type="caution">
    <text evidence="3">The sequence shown here is derived from an EMBL/GenBank/DDBJ whole genome shotgun (WGS) entry which is preliminary data.</text>
</comment>
<name>A0ABN9KMD0_9NEOB</name>
<proteinExistence type="predicted"/>
<reference evidence="3" key="1">
    <citation type="submission" date="2023-07" db="EMBL/GenBank/DDBJ databases">
        <authorList>
            <person name="Stuckert A."/>
        </authorList>
    </citation>
    <scope>NUCLEOTIDE SEQUENCE</scope>
</reference>
<dbReference type="PANTHER" id="PTHR21301">
    <property type="entry name" value="REVERSE TRANSCRIPTASE"/>
    <property type="match status" value="1"/>
</dbReference>
<dbReference type="Proteomes" id="UP001176940">
    <property type="component" value="Unassembled WGS sequence"/>
</dbReference>
<keyword evidence="4" id="KW-1185">Reference proteome</keyword>
<evidence type="ECO:0000313" key="3">
    <source>
        <dbReference type="EMBL" id="CAJ0915637.1"/>
    </source>
</evidence>
<dbReference type="InterPro" id="IPR058912">
    <property type="entry name" value="HTH_animal"/>
</dbReference>
<feature type="domain" description="Helix-turn-helix" evidence="2">
    <location>
        <begin position="283"/>
        <end position="338"/>
    </location>
</feature>
<evidence type="ECO:0000256" key="1">
    <source>
        <dbReference type="SAM" id="MobiDB-lite"/>
    </source>
</evidence>
<dbReference type="EMBL" id="CAUEEQ010000037">
    <property type="protein sequence ID" value="CAJ0915637.1"/>
    <property type="molecule type" value="Genomic_DNA"/>
</dbReference>
<evidence type="ECO:0000313" key="4">
    <source>
        <dbReference type="Proteomes" id="UP001176940"/>
    </source>
</evidence>
<accession>A0ABN9KMD0</accession>
<sequence>MAYINHQGTTRSKQVLAEVSRILRYAEHLVPAISAVRIPGVKNWAADFLSRQGGPRIAALSFSASPLNYESRKKDKGEGNSRNSRSSELVKKDLVRGAGEHAHGHSLEDVRPSRSHLTRSPLPPEFTVSEFKGLAIEAAILKDDSFSQQVIQNMIRARNHLPRISITDTGRPSFDAPLDDVIIQRPAVSEEGDGAAAQSARRGLYDPVVGWFRYIDDVLLIWNGDDTSLSKFMQQFNINPFNLKFTYNWHPNKIDFLDISLCVGEDGAIETDLYRKETSVNSLLHASSAHNYSTIKAIPVGQFLRNRRVCSTEERFEKQSVALTDRFHARGCSHQCIKAGYRRAKNTRREDLLVQPKKSKQTDEPMVRFISTSNCHWDRIHGILSKHWSVLRTDPMLTALLPASPMMTQRRSKNLRDNLVRSHYVAKQKTFFIRENIKFEISSLAIPHMWFIMPRVHALVYCIYRTHIKGAES</sequence>
<organism evidence="3 4">
    <name type="scientific">Ranitomeya imitator</name>
    <name type="common">mimic poison frog</name>
    <dbReference type="NCBI Taxonomy" id="111125"/>
    <lineage>
        <taxon>Eukaryota</taxon>
        <taxon>Metazoa</taxon>
        <taxon>Chordata</taxon>
        <taxon>Craniata</taxon>
        <taxon>Vertebrata</taxon>
        <taxon>Euteleostomi</taxon>
        <taxon>Amphibia</taxon>
        <taxon>Batrachia</taxon>
        <taxon>Anura</taxon>
        <taxon>Neobatrachia</taxon>
        <taxon>Hyloidea</taxon>
        <taxon>Dendrobatidae</taxon>
        <taxon>Dendrobatinae</taxon>
        <taxon>Ranitomeya</taxon>
    </lineage>
</organism>
<feature type="compositionally biased region" description="Basic and acidic residues" evidence="1">
    <location>
        <begin position="70"/>
        <end position="79"/>
    </location>
</feature>
<feature type="region of interest" description="Disordered" evidence="1">
    <location>
        <begin position="69"/>
        <end position="121"/>
    </location>
</feature>
<dbReference type="PANTHER" id="PTHR21301:SF13">
    <property type="match status" value="1"/>
</dbReference>
<feature type="compositionally biased region" description="Basic and acidic residues" evidence="1">
    <location>
        <begin position="88"/>
        <end position="112"/>
    </location>
</feature>
<evidence type="ECO:0000259" key="2">
    <source>
        <dbReference type="Pfam" id="PF26215"/>
    </source>
</evidence>
<protein>
    <recommendedName>
        <fullName evidence="2">Helix-turn-helix domain-containing protein</fullName>
    </recommendedName>
</protein>
<gene>
    <name evidence="3" type="ORF">RIMI_LOCUS76952</name>
</gene>
<dbReference type="Pfam" id="PF26215">
    <property type="entry name" value="HTH_animal"/>
    <property type="match status" value="1"/>
</dbReference>